<reference evidence="4" key="1">
    <citation type="journal article" date="2023" name="Mol. Phylogenet. Evol.">
        <title>Genome-scale phylogeny and comparative genomics of the fungal order Sordariales.</title>
        <authorList>
            <person name="Hensen N."/>
            <person name="Bonometti L."/>
            <person name="Westerberg I."/>
            <person name="Brannstrom I.O."/>
            <person name="Guillou S."/>
            <person name="Cros-Aarteil S."/>
            <person name="Calhoun S."/>
            <person name="Haridas S."/>
            <person name="Kuo A."/>
            <person name="Mondo S."/>
            <person name="Pangilinan J."/>
            <person name="Riley R."/>
            <person name="LaButti K."/>
            <person name="Andreopoulos B."/>
            <person name="Lipzen A."/>
            <person name="Chen C."/>
            <person name="Yan M."/>
            <person name="Daum C."/>
            <person name="Ng V."/>
            <person name="Clum A."/>
            <person name="Steindorff A."/>
            <person name="Ohm R.A."/>
            <person name="Martin F."/>
            <person name="Silar P."/>
            <person name="Natvig D.O."/>
            <person name="Lalanne C."/>
            <person name="Gautier V."/>
            <person name="Ament-Velasquez S.L."/>
            <person name="Kruys A."/>
            <person name="Hutchinson M.I."/>
            <person name="Powell A.J."/>
            <person name="Barry K."/>
            <person name="Miller A.N."/>
            <person name="Grigoriev I.V."/>
            <person name="Debuchy R."/>
            <person name="Gladieux P."/>
            <person name="Hiltunen Thoren M."/>
            <person name="Johannesson H."/>
        </authorList>
    </citation>
    <scope>NUCLEOTIDE SEQUENCE [LARGE SCALE GENOMIC DNA]</scope>
    <source>
        <strain evidence="4">CBS 340.73</strain>
    </source>
</reference>
<protein>
    <submittedName>
        <fullName evidence="3">Uncharacterized protein</fullName>
    </submittedName>
</protein>
<dbReference type="EMBL" id="MU854053">
    <property type="protein sequence ID" value="KAK3933891.1"/>
    <property type="molecule type" value="Genomic_DNA"/>
</dbReference>
<keyword evidence="4" id="KW-1185">Reference proteome</keyword>
<evidence type="ECO:0000256" key="2">
    <source>
        <dbReference type="SAM" id="Phobius"/>
    </source>
</evidence>
<comment type="caution">
    <text evidence="3">The sequence shown here is derived from an EMBL/GenBank/DDBJ whole genome shotgun (WGS) entry which is preliminary data.</text>
</comment>
<feature type="region of interest" description="Disordered" evidence="1">
    <location>
        <begin position="255"/>
        <end position="291"/>
    </location>
</feature>
<keyword evidence="2" id="KW-0812">Transmembrane</keyword>
<evidence type="ECO:0000313" key="3">
    <source>
        <dbReference type="EMBL" id="KAK3933891.1"/>
    </source>
</evidence>
<feature type="transmembrane region" description="Helical" evidence="2">
    <location>
        <begin position="154"/>
        <end position="175"/>
    </location>
</feature>
<dbReference type="Proteomes" id="UP001303473">
    <property type="component" value="Unassembled WGS sequence"/>
</dbReference>
<name>A0AAN6RZ71_9PEZI</name>
<organism evidence="3 4">
    <name type="scientific">Diplogelasinospora grovesii</name>
    <dbReference type="NCBI Taxonomy" id="303347"/>
    <lineage>
        <taxon>Eukaryota</taxon>
        <taxon>Fungi</taxon>
        <taxon>Dikarya</taxon>
        <taxon>Ascomycota</taxon>
        <taxon>Pezizomycotina</taxon>
        <taxon>Sordariomycetes</taxon>
        <taxon>Sordariomycetidae</taxon>
        <taxon>Sordariales</taxon>
        <taxon>Diplogelasinosporaceae</taxon>
        <taxon>Diplogelasinospora</taxon>
    </lineage>
</organism>
<accession>A0AAN6RZ71</accession>
<keyword evidence="2" id="KW-1133">Transmembrane helix</keyword>
<evidence type="ECO:0000256" key="1">
    <source>
        <dbReference type="SAM" id="MobiDB-lite"/>
    </source>
</evidence>
<proteinExistence type="predicted"/>
<gene>
    <name evidence="3" type="ORF">QBC46DRAFT_359401</name>
</gene>
<dbReference type="AlphaFoldDB" id="A0AAN6RZ71"/>
<keyword evidence="2" id="KW-0472">Membrane</keyword>
<sequence>MADGMTKALLKGAWESFLEQMNLKDIEERITERRKEARPAGSPEGVCCDRGLNASNTGLDGFDGGMVVLDAVVRTDRFLGDFLSWVLYQQMFAACPACLDAASLRRGASLAYTAAIGALAAQDDTHSLLMSPAVSLDPLTLRPFRLEGKTSVCWGAFAFQVTILLVCIGFICAVFRTYRSYTLPLSPEPLVHSLVLLNNHGLIRWLETEFAFPERIQLRDIHRTIERSSWQFMLEPHEEEGRLVLSLGMIRDGDQEDAGAQEPYHDDVGEEEEVGSRLQRRRSETAAENTS</sequence>
<evidence type="ECO:0000313" key="4">
    <source>
        <dbReference type="Proteomes" id="UP001303473"/>
    </source>
</evidence>